<evidence type="ECO:0000313" key="6">
    <source>
        <dbReference type="Proteomes" id="UP001149090"/>
    </source>
</evidence>
<dbReference type="SUPFAM" id="SSF47923">
    <property type="entry name" value="Ypt/Rab-GAP domain of gyp1p"/>
    <property type="match status" value="2"/>
</dbReference>
<dbReference type="Gene3D" id="1.10.472.80">
    <property type="entry name" value="Ypt/Rab-GAP domain of gyp1p, domain 3"/>
    <property type="match status" value="1"/>
</dbReference>
<dbReference type="PROSITE" id="PS50003">
    <property type="entry name" value="PH_DOMAIN"/>
    <property type="match status" value="1"/>
</dbReference>
<dbReference type="InterPro" id="IPR035969">
    <property type="entry name" value="Rab-GAP_TBC_sf"/>
</dbReference>
<feature type="domain" description="Rab-GAP TBC" evidence="4">
    <location>
        <begin position="62"/>
        <end position="283"/>
    </location>
</feature>
<evidence type="ECO:0000256" key="2">
    <source>
        <dbReference type="SAM" id="Phobius"/>
    </source>
</evidence>
<dbReference type="Pfam" id="PF00169">
    <property type="entry name" value="PH"/>
    <property type="match status" value="1"/>
</dbReference>
<comment type="caution">
    <text evidence="5">The sequence shown here is derived from an EMBL/GenBank/DDBJ whole genome shotgun (WGS) entry which is preliminary data.</text>
</comment>
<dbReference type="InterPro" id="IPR000195">
    <property type="entry name" value="Rab-GAP-TBC_dom"/>
</dbReference>
<gene>
    <name evidence="5" type="ORF">M0811_03031</name>
</gene>
<feature type="transmembrane region" description="Helical" evidence="2">
    <location>
        <begin position="247"/>
        <end position="271"/>
    </location>
</feature>
<dbReference type="SUPFAM" id="SSF50729">
    <property type="entry name" value="PH domain-like"/>
    <property type="match status" value="1"/>
</dbReference>
<evidence type="ECO:0000313" key="5">
    <source>
        <dbReference type="EMBL" id="KAJ5067841.1"/>
    </source>
</evidence>
<proteinExistence type="predicted"/>
<evidence type="ECO:0000256" key="1">
    <source>
        <dbReference type="SAM" id="MobiDB-lite"/>
    </source>
</evidence>
<dbReference type="PROSITE" id="PS50086">
    <property type="entry name" value="TBC_RABGAP"/>
    <property type="match status" value="1"/>
</dbReference>
<dbReference type="InterPro" id="IPR001849">
    <property type="entry name" value="PH_domain"/>
</dbReference>
<sequence length="389" mass="45520">MNPKNNNNNNQSQKQAKDLENEKTGFLTKLGGVVKNWKNRFFVLNDGVLLYFVAKEDCTPRGQKTEEERNIWVDAIDKSREKHLKRIQVEKRLIEVDGIVKPEEEKKKVMKKWSNIVNQPLSIIQGNLEKLKVLARKGVPSSLRGKIWMNISGAVIAKEKKLRTVLLAFSSHRNDVQYAQGMAFIAALFLLYLSTEDAFWLLNHVMSEYRLIEIYKNNVYGLRKLTTVLNQLIQAFLPKVYKKFEEIGFLVEFIAGSWLPSLFLSNSALWFGIRFWDMFIFEHDPEISILSFTLAIFHRSQNILSKVLSVDQIFAHFKILRTVKLEDTCSNKKYYYFNIDNIISSASNFQKKELFQKIVKSEIEKFDQANVNEEKEDEKYLEVYKDYLL</sequence>
<dbReference type="PANTHER" id="PTHR47219">
    <property type="entry name" value="RAB GTPASE-ACTIVATING PROTEIN 1-LIKE"/>
    <property type="match status" value="1"/>
</dbReference>
<dbReference type="OrthoDB" id="159449at2759"/>
<dbReference type="Proteomes" id="UP001149090">
    <property type="component" value="Unassembled WGS sequence"/>
</dbReference>
<dbReference type="InterPro" id="IPR011993">
    <property type="entry name" value="PH-like_dom_sf"/>
</dbReference>
<dbReference type="PANTHER" id="PTHR47219:SF20">
    <property type="entry name" value="TBC1 DOMAIN FAMILY MEMBER 2B"/>
    <property type="match status" value="1"/>
</dbReference>
<evidence type="ECO:0000259" key="4">
    <source>
        <dbReference type="PROSITE" id="PS50086"/>
    </source>
</evidence>
<dbReference type="GO" id="GO:0005096">
    <property type="term" value="F:GTPase activator activity"/>
    <property type="evidence" value="ECO:0007669"/>
    <property type="project" value="TreeGrafter"/>
</dbReference>
<keyword evidence="2" id="KW-0812">Transmembrane</keyword>
<dbReference type="Gene3D" id="1.10.8.270">
    <property type="entry name" value="putative rabgap domain of human tbc1 domain family member 14 like domains"/>
    <property type="match status" value="1"/>
</dbReference>
<dbReference type="AlphaFoldDB" id="A0A9Q0R636"/>
<dbReference type="EMBL" id="JAPDFW010000125">
    <property type="protein sequence ID" value="KAJ5067841.1"/>
    <property type="molecule type" value="Genomic_DNA"/>
</dbReference>
<protein>
    <submittedName>
        <fullName evidence="5">Growth hormone-regulated tbc protein</fullName>
    </submittedName>
</protein>
<dbReference type="InterPro" id="IPR050302">
    <property type="entry name" value="Rab_GAP_TBC_domain"/>
</dbReference>
<accession>A0A9Q0R636</accession>
<keyword evidence="2" id="KW-1133">Transmembrane helix</keyword>
<keyword evidence="2" id="KW-0472">Membrane</keyword>
<dbReference type="Gene3D" id="2.30.29.30">
    <property type="entry name" value="Pleckstrin-homology domain (PH domain)/Phosphotyrosine-binding domain (PTB)"/>
    <property type="match status" value="1"/>
</dbReference>
<dbReference type="SMART" id="SM00164">
    <property type="entry name" value="TBC"/>
    <property type="match status" value="1"/>
</dbReference>
<organism evidence="5 6">
    <name type="scientific">Anaeramoeba ignava</name>
    <name type="common">Anaerobic marine amoeba</name>
    <dbReference type="NCBI Taxonomy" id="1746090"/>
    <lineage>
        <taxon>Eukaryota</taxon>
        <taxon>Metamonada</taxon>
        <taxon>Anaeramoebidae</taxon>
        <taxon>Anaeramoeba</taxon>
    </lineage>
</organism>
<reference evidence="5" key="1">
    <citation type="submission" date="2022-10" db="EMBL/GenBank/DDBJ databases">
        <title>Novel sulphate-reducing endosymbionts in the free-living metamonad Anaeramoeba.</title>
        <authorList>
            <person name="Jerlstrom-Hultqvist J."/>
            <person name="Cepicka I."/>
            <person name="Gallot-Lavallee L."/>
            <person name="Salas-Leiva D."/>
            <person name="Curtis B.A."/>
            <person name="Zahonova K."/>
            <person name="Pipaliya S."/>
            <person name="Dacks J."/>
            <person name="Roger A.J."/>
        </authorList>
    </citation>
    <scope>NUCLEOTIDE SEQUENCE</scope>
    <source>
        <strain evidence="5">BMAN</strain>
    </source>
</reference>
<name>A0A9Q0R636_ANAIG</name>
<dbReference type="Pfam" id="PF00566">
    <property type="entry name" value="RabGAP-TBC"/>
    <property type="match status" value="1"/>
</dbReference>
<feature type="region of interest" description="Disordered" evidence="1">
    <location>
        <begin position="1"/>
        <end position="20"/>
    </location>
</feature>
<dbReference type="GO" id="GO:0031267">
    <property type="term" value="F:small GTPase binding"/>
    <property type="evidence" value="ECO:0007669"/>
    <property type="project" value="TreeGrafter"/>
</dbReference>
<evidence type="ECO:0000259" key="3">
    <source>
        <dbReference type="PROSITE" id="PS50003"/>
    </source>
</evidence>
<feature type="compositionally biased region" description="Low complexity" evidence="1">
    <location>
        <begin position="1"/>
        <end position="10"/>
    </location>
</feature>
<feature type="domain" description="PH" evidence="3">
    <location>
        <begin position="20"/>
        <end position="122"/>
    </location>
</feature>
<keyword evidence="6" id="KW-1185">Reference proteome</keyword>